<protein>
    <submittedName>
        <fullName evidence="1">Uncharacterized protein</fullName>
    </submittedName>
</protein>
<dbReference type="STRING" id="1334629.MFUL124B02_09215"/>
<accession>A0A511TC40</accession>
<dbReference type="AlphaFoldDB" id="A0A511TC40"/>
<keyword evidence="3" id="KW-1185">Reference proteome</keyword>
<gene>
    <name evidence="1" type="ORF">MFU01_67830</name>
    <name evidence="2" type="ORF">SAMN05443572_115107</name>
</gene>
<sequence length="130" mass="14439">MPDRPVPGAAADLDFASRPGVPMETLPHPLPGARMPIRFQHSPVRVFKHPGRAQLPPVYGTAQPPKGLSGLLRRVAYGFPDHKARHWMVLLLADRVDVWEHRLAKVLPWALPTAGVLALTGTVWRKWARA</sequence>
<evidence type="ECO:0000313" key="4">
    <source>
        <dbReference type="Proteomes" id="UP000321514"/>
    </source>
</evidence>
<proteinExistence type="predicted"/>
<dbReference type="Proteomes" id="UP000321514">
    <property type="component" value="Unassembled WGS sequence"/>
</dbReference>
<organism evidence="1 4">
    <name type="scientific">Myxococcus fulvus</name>
    <dbReference type="NCBI Taxonomy" id="33"/>
    <lineage>
        <taxon>Bacteria</taxon>
        <taxon>Pseudomonadati</taxon>
        <taxon>Myxococcota</taxon>
        <taxon>Myxococcia</taxon>
        <taxon>Myxococcales</taxon>
        <taxon>Cystobacterineae</taxon>
        <taxon>Myxococcaceae</taxon>
        <taxon>Myxococcus</taxon>
    </lineage>
</organism>
<reference evidence="2 3" key="1">
    <citation type="submission" date="2016-10" db="EMBL/GenBank/DDBJ databases">
        <authorList>
            <person name="Varghese N."/>
            <person name="Submissions S."/>
        </authorList>
    </citation>
    <scope>NUCLEOTIDE SEQUENCE [LARGE SCALE GENOMIC DNA]</scope>
    <source>
        <strain evidence="2 3">DSM 16525</strain>
    </source>
</reference>
<name>A0A511TC40_MYXFU</name>
<dbReference type="Proteomes" id="UP000183760">
    <property type="component" value="Unassembled WGS sequence"/>
</dbReference>
<comment type="caution">
    <text evidence="1">The sequence shown here is derived from an EMBL/GenBank/DDBJ whole genome shotgun (WGS) entry which is preliminary data.</text>
</comment>
<evidence type="ECO:0000313" key="2">
    <source>
        <dbReference type="EMBL" id="SEU40390.1"/>
    </source>
</evidence>
<dbReference type="EMBL" id="BJXR01000049">
    <property type="protein sequence ID" value="GEN11746.1"/>
    <property type="molecule type" value="Genomic_DNA"/>
</dbReference>
<dbReference type="EMBL" id="FOIB01000015">
    <property type="protein sequence ID" value="SEU40390.1"/>
    <property type="molecule type" value="Genomic_DNA"/>
</dbReference>
<dbReference type="OrthoDB" id="6021991at2"/>
<reference evidence="1 4" key="2">
    <citation type="submission" date="2019-07" db="EMBL/GenBank/DDBJ databases">
        <title>Whole genome shotgun sequence of Myxococcus fulvus NBRC 100333.</title>
        <authorList>
            <person name="Hosoyama A."/>
            <person name="Uohara A."/>
            <person name="Ohji S."/>
            <person name="Ichikawa N."/>
        </authorList>
    </citation>
    <scope>NUCLEOTIDE SEQUENCE [LARGE SCALE GENOMIC DNA]</scope>
    <source>
        <strain evidence="1 4">NBRC 100333</strain>
    </source>
</reference>
<dbReference type="RefSeq" id="WP_046711698.1">
    <property type="nucleotide sequence ID" value="NZ_BJXR01000049.1"/>
</dbReference>
<evidence type="ECO:0000313" key="1">
    <source>
        <dbReference type="EMBL" id="GEN11746.1"/>
    </source>
</evidence>
<evidence type="ECO:0000313" key="3">
    <source>
        <dbReference type="Proteomes" id="UP000183760"/>
    </source>
</evidence>